<dbReference type="InterPro" id="IPR002937">
    <property type="entry name" value="Amino_oxidase"/>
</dbReference>
<dbReference type="SUPFAM" id="SSF51905">
    <property type="entry name" value="FAD/NAD(P)-binding domain"/>
    <property type="match status" value="1"/>
</dbReference>
<evidence type="ECO:0000256" key="6">
    <source>
        <dbReference type="ARBA" id="ARBA00039159"/>
    </source>
</evidence>
<comment type="caution">
    <text evidence="12">The sequence shown here is derived from an EMBL/GenBank/DDBJ whole genome shotgun (WGS) entry which is preliminary data.</text>
</comment>
<dbReference type="Pfam" id="PF01593">
    <property type="entry name" value="Amino_oxidase"/>
    <property type="match status" value="1"/>
</dbReference>
<gene>
    <name evidence="12" type="ORF">AF331_04355</name>
</gene>
<dbReference type="PANTHER" id="PTHR43734:SF7">
    <property type="entry name" value="4,4'-DIAPONEUROSPORENE OXYGENASE"/>
    <property type="match status" value="1"/>
</dbReference>
<dbReference type="GO" id="GO:0016491">
    <property type="term" value="F:oxidoreductase activity"/>
    <property type="evidence" value="ECO:0007669"/>
    <property type="project" value="UniProtKB-KW"/>
</dbReference>
<evidence type="ECO:0000256" key="10">
    <source>
        <dbReference type="RuleBase" id="RU362075"/>
    </source>
</evidence>
<dbReference type="PANTHER" id="PTHR43734">
    <property type="entry name" value="PHYTOENE DESATURASE"/>
    <property type="match status" value="1"/>
</dbReference>
<evidence type="ECO:0000256" key="5">
    <source>
        <dbReference type="ARBA" id="ARBA00038194"/>
    </source>
</evidence>
<dbReference type="EMBL" id="LGUE01000001">
    <property type="protein sequence ID" value="KON91735.1"/>
    <property type="molecule type" value="Genomic_DNA"/>
</dbReference>
<dbReference type="OrthoDB" id="9814556at2"/>
<comment type="cofactor">
    <cofactor evidence="1">
        <name>FAD</name>
        <dbReference type="ChEBI" id="CHEBI:57692"/>
    </cofactor>
</comment>
<organism evidence="12 13">
    <name type="scientific">Rossellomorea marisflavi</name>
    <dbReference type="NCBI Taxonomy" id="189381"/>
    <lineage>
        <taxon>Bacteria</taxon>
        <taxon>Bacillati</taxon>
        <taxon>Bacillota</taxon>
        <taxon>Bacilli</taxon>
        <taxon>Bacillales</taxon>
        <taxon>Bacillaceae</taxon>
        <taxon>Rossellomorea</taxon>
    </lineage>
</organism>
<dbReference type="Proteomes" id="UP000037405">
    <property type="component" value="Unassembled WGS sequence"/>
</dbReference>
<accession>A0A0M0GP79</accession>
<evidence type="ECO:0000256" key="4">
    <source>
        <dbReference type="ARBA" id="ARBA00037901"/>
    </source>
</evidence>
<dbReference type="AlphaFoldDB" id="A0A0M0GP79"/>
<dbReference type="NCBIfam" id="TIGR02734">
    <property type="entry name" value="crtI_fam"/>
    <property type="match status" value="1"/>
</dbReference>
<comment type="similarity">
    <text evidence="5">Belongs to the carotenoid/retinoid oxidoreductase family. CrtP subfamily.</text>
</comment>
<dbReference type="InterPro" id="IPR014105">
    <property type="entry name" value="Carotenoid/retinoid_OxRdtase"/>
</dbReference>
<evidence type="ECO:0000256" key="7">
    <source>
        <dbReference type="ARBA" id="ARBA00041900"/>
    </source>
</evidence>
<comment type="pathway">
    <text evidence="4">Carotenoid biosynthesis; staphyloxanthin biosynthesis; staphyloxanthin from farnesyl diphosphate: step 3/5.</text>
</comment>
<dbReference type="STRING" id="189381.GCA_900166615_03421"/>
<dbReference type="PATRIC" id="fig|189381.12.peg.988"/>
<protein>
    <recommendedName>
        <fullName evidence="6">4,4'-diaponeurosporene oxygenase</fullName>
    </recommendedName>
    <alternativeName>
        <fullName evidence="7">4,4'-diaponeurosporene oxidase</fullName>
    </alternativeName>
    <alternativeName>
        <fullName evidence="8">Carotenoid oxidase</fullName>
    </alternativeName>
</protein>
<keyword evidence="2 10" id="KW-0125">Carotenoid biosynthesis</keyword>
<proteinExistence type="inferred from homology"/>
<evidence type="ECO:0000313" key="13">
    <source>
        <dbReference type="Proteomes" id="UP000037405"/>
    </source>
</evidence>
<evidence type="ECO:0000259" key="11">
    <source>
        <dbReference type="Pfam" id="PF01593"/>
    </source>
</evidence>
<dbReference type="InterPro" id="IPR036188">
    <property type="entry name" value="FAD/NAD-bd_sf"/>
</dbReference>
<dbReference type="RefSeq" id="WP_053426924.1">
    <property type="nucleotide sequence ID" value="NZ_JAUKEF010000001.1"/>
</dbReference>
<feature type="domain" description="Amine oxidase" evidence="11">
    <location>
        <begin position="12"/>
        <end position="490"/>
    </location>
</feature>
<keyword evidence="13" id="KW-1185">Reference proteome</keyword>
<evidence type="ECO:0000256" key="8">
    <source>
        <dbReference type="ARBA" id="ARBA00042619"/>
    </source>
</evidence>
<evidence type="ECO:0000256" key="9">
    <source>
        <dbReference type="ARBA" id="ARBA00048532"/>
    </source>
</evidence>
<evidence type="ECO:0000256" key="2">
    <source>
        <dbReference type="ARBA" id="ARBA00022746"/>
    </source>
</evidence>
<keyword evidence="3 10" id="KW-0560">Oxidoreductase</keyword>
<sequence length="501" mass="55707">MKRKVVIVGGGIAGMSAAIRLAAEGHAVTILEKGERLGGKLNQRNGKGFTFDTGPSILTMPWVLEKVFAHADRDVHDYIEIVRVDPGWRTFFEDGKVIDLSADLPTLLAEIKKQSPEDAEQLFQYLSYGSKMYELTMKSFYKKSISGLQDLRMMHGVKELLQMDPMKSMDAATRKFIKDKHLRQLFNFLIMYVGSSPYQSPAIMSQLTHVQLGIGVHYVKGGMYKIAEAMEKLLGELGVDVRLRCEVEDIVTTGSRAEGVRTKLGEVVPAELVISNLEAIPAYQSLLGELPEAKTEVEQLSKYAPSVSGLVMLLGVDKTYDHLSHHNFFFSEDPKKEFHQIFEEKKMADDPTVYIGISSKTDPSQAPAGKENLFILTHVPPLKKGEDWSRHEEAYREVILNKLERMGVEGLREHIEFEYTFTPNDIQKLYGSNGGSIYGTVTDRKLNGGFKVPNKSRILSNVYFVGGSTHPGGGVPMVSLSGQLTAELILEEQAKDGRATG</sequence>
<name>A0A0M0GP79_9BACI</name>
<evidence type="ECO:0000256" key="3">
    <source>
        <dbReference type="ARBA" id="ARBA00023002"/>
    </source>
</evidence>
<reference evidence="13" key="1">
    <citation type="submission" date="2015-07" db="EMBL/GenBank/DDBJ databases">
        <title>Fjat-14235 jcm11544.</title>
        <authorList>
            <person name="Liu B."/>
            <person name="Wang J."/>
            <person name="Zhu Y."/>
            <person name="Liu G."/>
            <person name="Chen Q."/>
            <person name="Chen Z."/>
            <person name="Lan J."/>
            <person name="Che J."/>
            <person name="Ge C."/>
            <person name="Shi H."/>
            <person name="Pan Z."/>
            <person name="Liu X."/>
        </authorList>
    </citation>
    <scope>NUCLEOTIDE SEQUENCE [LARGE SCALE GENOMIC DNA]</scope>
    <source>
        <strain evidence="13">JCM 11544</strain>
    </source>
</reference>
<evidence type="ECO:0000313" key="12">
    <source>
        <dbReference type="EMBL" id="KON91735.1"/>
    </source>
</evidence>
<dbReference type="GO" id="GO:0016117">
    <property type="term" value="P:carotenoid biosynthetic process"/>
    <property type="evidence" value="ECO:0007669"/>
    <property type="project" value="UniProtKB-KW"/>
</dbReference>
<dbReference type="Gene3D" id="3.50.50.60">
    <property type="entry name" value="FAD/NAD(P)-binding domain"/>
    <property type="match status" value="2"/>
</dbReference>
<comment type="catalytic activity">
    <reaction evidence="9">
        <text>all-trans-4,4'-diaponeurosporene + 2 AH2 + 2 O2 = 4,4'-diaponeurosporenal + 2 A + 3 H2O</text>
        <dbReference type="Rhea" id="RHEA:56104"/>
        <dbReference type="ChEBI" id="CHEBI:13193"/>
        <dbReference type="ChEBI" id="CHEBI:15377"/>
        <dbReference type="ChEBI" id="CHEBI:15379"/>
        <dbReference type="ChEBI" id="CHEBI:17499"/>
        <dbReference type="ChEBI" id="CHEBI:62743"/>
        <dbReference type="ChEBI" id="CHEBI:79065"/>
    </reaction>
</comment>
<evidence type="ECO:0000256" key="1">
    <source>
        <dbReference type="ARBA" id="ARBA00001974"/>
    </source>
</evidence>